<dbReference type="GO" id="GO:0017038">
    <property type="term" value="P:protein import"/>
    <property type="evidence" value="ECO:0007669"/>
    <property type="project" value="TreeGrafter"/>
</dbReference>
<dbReference type="Proteomes" id="UP000297693">
    <property type="component" value="Unassembled WGS sequence"/>
</dbReference>
<comment type="caution">
    <text evidence="11">The sequence shown here is derived from an EMBL/GenBank/DDBJ whole genome shotgun (WGS) entry which is preliminary data.</text>
</comment>
<evidence type="ECO:0000256" key="3">
    <source>
        <dbReference type="ARBA" id="ARBA00022475"/>
    </source>
</evidence>
<gene>
    <name evidence="11" type="ORF">EHQ58_04840</name>
</gene>
<feature type="transmembrane region" description="Helical" evidence="9">
    <location>
        <begin position="68"/>
        <end position="93"/>
    </location>
</feature>
<dbReference type="GO" id="GO:0005886">
    <property type="term" value="C:plasma membrane"/>
    <property type="evidence" value="ECO:0007669"/>
    <property type="project" value="UniProtKB-SubCell"/>
</dbReference>
<evidence type="ECO:0000256" key="6">
    <source>
        <dbReference type="ARBA" id="ARBA00022989"/>
    </source>
</evidence>
<keyword evidence="5 8" id="KW-0653">Protein transport</keyword>
<dbReference type="PANTHER" id="PTHR30625:SF15">
    <property type="entry name" value="BIOPOLYMER TRANSPORT PROTEIN EXBB"/>
    <property type="match status" value="1"/>
</dbReference>
<evidence type="ECO:0000256" key="1">
    <source>
        <dbReference type="ARBA" id="ARBA00004651"/>
    </source>
</evidence>
<keyword evidence="2 8" id="KW-0813">Transport</keyword>
<dbReference type="InterPro" id="IPR002898">
    <property type="entry name" value="MotA_ExbB_proton_chnl"/>
</dbReference>
<dbReference type="Pfam" id="PF01618">
    <property type="entry name" value="MotA_ExbB"/>
    <property type="match status" value="1"/>
</dbReference>
<evidence type="ECO:0000256" key="2">
    <source>
        <dbReference type="ARBA" id="ARBA00022448"/>
    </source>
</evidence>
<dbReference type="PANTHER" id="PTHR30625">
    <property type="entry name" value="PROTEIN TOLQ"/>
    <property type="match status" value="1"/>
</dbReference>
<reference evidence="11" key="1">
    <citation type="journal article" date="2019" name="PLoS Negl. Trop. Dis.">
        <title>Revisiting the worldwide diversity of Leptospira species in the environment.</title>
        <authorList>
            <person name="Vincent A.T."/>
            <person name="Schiettekatte O."/>
            <person name="Bourhy P."/>
            <person name="Veyrier F.J."/>
            <person name="Picardeau M."/>
        </authorList>
    </citation>
    <scope>NUCLEOTIDE SEQUENCE [LARGE SCALE GENOMIC DNA]</scope>
    <source>
        <strain evidence="11">201702476</strain>
    </source>
</reference>
<keyword evidence="6 9" id="KW-1133">Transmembrane helix</keyword>
<evidence type="ECO:0000256" key="4">
    <source>
        <dbReference type="ARBA" id="ARBA00022692"/>
    </source>
</evidence>
<feature type="transmembrane region" description="Helical" evidence="9">
    <location>
        <begin position="113"/>
        <end position="131"/>
    </location>
</feature>
<dbReference type="AlphaFoldDB" id="A0A4R9K6P0"/>
<dbReference type="EMBL" id="RQGD01000014">
    <property type="protein sequence ID" value="TGL61935.1"/>
    <property type="molecule type" value="Genomic_DNA"/>
</dbReference>
<dbReference type="RefSeq" id="WP_135622707.1">
    <property type="nucleotide sequence ID" value="NZ_RQGD01000014.1"/>
</dbReference>
<dbReference type="OrthoDB" id="4045at2"/>
<proteinExistence type="inferred from homology"/>
<evidence type="ECO:0000256" key="7">
    <source>
        <dbReference type="ARBA" id="ARBA00023136"/>
    </source>
</evidence>
<feature type="domain" description="MotA/TolQ/ExbB proton channel" evidence="10">
    <location>
        <begin position="56"/>
        <end position="142"/>
    </location>
</feature>
<evidence type="ECO:0000256" key="8">
    <source>
        <dbReference type="RuleBase" id="RU004057"/>
    </source>
</evidence>
<sequence>MNWTFSFGANFILFVLFTFSVTSLALFFFTWSKIKALQKSLLDSPEKDPISEELFSVMIISLERLLDWLPSLASISMLLGLFGTVIGIYSSFAEMQLSGKATIDVLAGGIKDALVTTIAGLACAIPCMLYSQILESMLSKLQEIFYRTKL</sequence>
<keyword evidence="12" id="KW-1185">Reference proteome</keyword>
<evidence type="ECO:0000313" key="11">
    <source>
        <dbReference type="EMBL" id="TGL61935.1"/>
    </source>
</evidence>
<keyword evidence="4 9" id="KW-0812">Transmembrane</keyword>
<comment type="subcellular location">
    <subcellularLocation>
        <location evidence="1">Cell membrane</location>
        <topology evidence="1">Multi-pass membrane protein</topology>
    </subcellularLocation>
    <subcellularLocation>
        <location evidence="8">Membrane</location>
        <topology evidence="8">Multi-pass membrane protein</topology>
    </subcellularLocation>
</comment>
<protein>
    <submittedName>
        <fullName evidence="11">MotA/TolQ/ExbB proton channel family protein</fullName>
    </submittedName>
</protein>
<evidence type="ECO:0000256" key="5">
    <source>
        <dbReference type="ARBA" id="ARBA00022927"/>
    </source>
</evidence>
<dbReference type="InterPro" id="IPR050790">
    <property type="entry name" value="ExbB/TolQ_transport"/>
</dbReference>
<evidence type="ECO:0000256" key="9">
    <source>
        <dbReference type="SAM" id="Phobius"/>
    </source>
</evidence>
<organism evidence="11 12">
    <name type="scientific">Leptospira ognonensis</name>
    <dbReference type="NCBI Taxonomy" id="2484945"/>
    <lineage>
        <taxon>Bacteria</taxon>
        <taxon>Pseudomonadati</taxon>
        <taxon>Spirochaetota</taxon>
        <taxon>Spirochaetia</taxon>
        <taxon>Leptospirales</taxon>
        <taxon>Leptospiraceae</taxon>
        <taxon>Leptospira</taxon>
    </lineage>
</organism>
<keyword evidence="7 9" id="KW-0472">Membrane</keyword>
<evidence type="ECO:0000259" key="10">
    <source>
        <dbReference type="Pfam" id="PF01618"/>
    </source>
</evidence>
<feature type="transmembrane region" description="Helical" evidence="9">
    <location>
        <begin position="12"/>
        <end position="31"/>
    </location>
</feature>
<accession>A0A4R9K6P0</accession>
<comment type="similarity">
    <text evidence="8">Belongs to the exbB/tolQ family.</text>
</comment>
<evidence type="ECO:0000313" key="12">
    <source>
        <dbReference type="Proteomes" id="UP000297693"/>
    </source>
</evidence>
<keyword evidence="3" id="KW-1003">Cell membrane</keyword>
<name>A0A4R9K6P0_9LEPT</name>